<reference evidence="8 9" key="1">
    <citation type="submission" date="2018-11" db="EMBL/GenBank/DDBJ databases">
        <title>Sequencing the genomes of 1000 actinobacteria strains.</title>
        <authorList>
            <person name="Klenk H.-P."/>
        </authorList>
    </citation>
    <scope>NUCLEOTIDE SEQUENCE [LARGE SCALE GENOMIC DNA]</scope>
    <source>
        <strain evidence="8 9">DSM 12652</strain>
    </source>
</reference>
<evidence type="ECO:0000256" key="6">
    <source>
        <dbReference type="SAM" id="MobiDB-lite"/>
    </source>
</evidence>
<evidence type="ECO:0000256" key="5">
    <source>
        <dbReference type="ARBA" id="ARBA00032875"/>
    </source>
</evidence>
<feature type="region of interest" description="Disordered" evidence="6">
    <location>
        <begin position="437"/>
        <end position="456"/>
    </location>
</feature>
<dbReference type="InterPro" id="IPR000873">
    <property type="entry name" value="AMP-dep_synth/lig_dom"/>
</dbReference>
<comment type="caution">
    <text evidence="8">The sequence shown here is derived from an EMBL/GenBank/DDBJ whole genome shotgun (WGS) entry which is preliminary data.</text>
</comment>
<dbReference type="InterPro" id="IPR020845">
    <property type="entry name" value="AMP-binding_CS"/>
</dbReference>
<keyword evidence="2" id="KW-0436">Ligase</keyword>
<dbReference type="SUPFAM" id="SSF56801">
    <property type="entry name" value="Acetyl-CoA synthetase-like"/>
    <property type="match status" value="1"/>
</dbReference>
<dbReference type="GO" id="GO:0004467">
    <property type="term" value="F:long-chain fatty acid-CoA ligase activity"/>
    <property type="evidence" value="ECO:0007669"/>
    <property type="project" value="TreeGrafter"/>
</dbReference>
<gene>
    <name evidence="8" type="ORF">EDD33_1296</name>
</gene>
<dbReference type="PANTHER" id="PTHR43272">
    <property type="entry name" value="LONG-CHAIN-FATTY-ACID--COA LIGASE"/>
    <property type="match status" value="1"/>
</dbReference>
<sequence>MREYSTALEVQVPVGNLTDDVVRNGEERPDAVAFSRPVDDAWQDVTAAEFLAQVRGVAKGLVAAGVTAGDRVVLLSRTRYEWTLLDYAIWFAGAVTVPVYETSSDEQVGWILRDSGAVAAVVESPEHRSRVSRLRGDLPRLHHLWSIDGDAVGVLRTLGEDVPDDDLEARRTTAGPDDLATLIYTSGTTGRPKGCRLTHGNFLHELTVAVSELDALFDPAPGEGDDEAGTADRAASTLLFLPLAHVFARVIQVGCVRAGVRLGHSADIKHLVDDLGAFRPSFVLAVPRVFEKVFNTASQRAVADGRGGIFDRAAETAIAWSRAQDGGRVPLALRLRHRLFDRLVYGRLREALGGRCAYAVSGGAPLGERLGHFYRGIGVTVLEGYGLTETTAALTVNTPDAQKIGTVGRPLPGASVRVADDGELLFRGGQVFAGYWQSEDPGSQGSEGSEGAPEPVVDEHGWFHTGDIGEIDDEGFVRITGRKKEILVTAGGKNVSPTVLEDLVRAHPLVDQCLVVGDGRPFIGALVTLDEETLPGWAEQHDKTSRVADLLDDADLLADLQRGVDTANEAVSRAESIRAFRVLPDTWTEEGGQLTPSLKLRRAVVTREHGDDIDALYRR</sequence>
<dbReference type="Proteomes" id="UP000281738">
    <property type="component" value="Unassembled WGS sequence"/>
</dbReference>
<evidence type="ECO:0000313" key="9">
    <source>
        <dbReference type="Proteomes" id="UP000281738"/>
    </source>
</evidence>
<name>A0A3N2CSR5_9ACTN</name>
<dbReference type="GO" id="GO:0016020">
    <property type="term" value="C:membrane"/>
    <property type="evidence" value="ECO:0007669"/>
    <property type="project" value="TreeGrafter"/>
</dbReference>
<keyword evidence="9" id="KW-1185">Reference proteome</keyword>
<dbReference type="Pfam" id="PF23562">
    <property type="entry name" value="AMP-binding_C_3"/>
    <property type="match status" value="1"/>
</dbReference>
<dbReference type="CDD" id="cd05907">
    <property type="entry name" value="VL_LC_FACS_like"/>
    <property type="match status" value="1"/>
</dbReference>
<protein>
    <recommendedName>
        <fullName evidence="5">Acyl-CoA synthetase</fullName>
    </recommendedName>
</protein>
<keyword evidence="4" id="KW-0443">Lipid metabolism</keyword>
<comment type="similarity">
    <text evidence="1">Belongs to the ATP-dependent AMP-binding enzyme family.</text>
</comment>
<evidence type="ECO:0000313" key="8">
    <source>
        <dbReference type="EMBL" id="ROR90456.1"/>
    </source>
</evidence>
<dbReference type="OrthoDB" id="9803968at2"/>
<evidence type="ECO:0000256" key="1">
    <source>
        <dbReference type="ARBA" id="ARBA00006432"/>
    </source>
</evidence>
<dbReference type="AlphaFoldDB" id="A0A3N2CSR5"/>
<dbReference type="Pfam" id="PF00501">
    <property type="entry name" value="AMP-binding"/>
    <property type="match status" value="1"/>
</dbReference>
<keyword evidence="3" id="KW-0276">Fatty acid metabolism</keyword>
<accession>A0A3N2CSR5</accession>
<evidence type="ECO:0000256" key="2">
    <source>
        <dbReference type="ARBA" id="ARBA00022598"/>
    </source>
</evidence>
<dbReference type="PANTHER" id="PTHR43272:SF32">
    <property type="entry name" value="AMP-DEPENDENT SYNTHETASE_LIGASE DOMAIN-CONTAINING PROTEIN"/>
    <property type="match status" value="1"/>
</dbReference>
<evidence type="ECO:0000256" key="4">
    <source>
        <dbReference type="ARBA" id="ARBA00023098"/>
    </source>
</evidence>
<dbReference type="RefSeq" id="WP_123389605.1">
    <property type="nucleotide sequence ID" value="NZ_RKHO01000001.1"/>
</dbReference>
<feature type="domain" description="AMP-dependent synthetase/ligase" evidence="7">
    <location>
        <begin position="23"/>
        <end position="436"/>
    </location>
</feature>
<organism evidence="8 9">
    <name type="scientific">Nocardioides aurantiacus</name>
    <dbReference type="NCBI Taxonomy" id="86796"/>
    <lineage>
        <taxon>Bacteria</taxon>
        <taxon>Bacillati</taxon>
        <taxon>Actinomycetota</taxon>
        <taxon>Actinomycetes</taxon>
        <taxon>Propionibacteriales</taxon>
        <taxon>Nocardioidaceae</taxon>
        <taxon>Nocardioides</taxon>
    </lineage>
</organism>
<evidence type="ECO:0000256" key="3">
    <source>
        <dbReference type="ARBA" id="ARBA00022832"/>
    </source>
</evidence>
<proteinExistence type="inferred from homology"/>
<dbReference type="InterPro" id="IPR042099">
    <property type="entry name" value="ANL_N_sf"/>
</dbReference>
<evidence type="ECO:0000259" key="7">
    <source>
        <dbReference type="Pfam" id="PF00501"/>
    </source>
</evidence>
<dbReference type="Gene3D" id="3.40.50.12780">
    <property type="entry name" value="N-terminal domain of ligase-like"/>
    <property type="match status" value="1"/>
</dbReference>
<dbReference type="PROSITE" id="PS00455">
    <property type="entry name" value="AMP_BINDING"/>
    <property type="match status" value="1"/>
</dbReference>
<dbReference type="EMBL" id="RKHO01000001">
    <property type="protein sequence ID" value="ROR90456.1"/>
    <property type="molecule type" value="Genomic_DNA"/>
</dbReference>